<evidence type="ECO:0000256" key="1">
    <source>
        <dbReference type="SAM" id="Phobius"/>
    </source>
</evidence>
<feature type="transmembrane region" description="Helical" evidence="1">
    <location>
        <begin position="219"/>
        <end position="243"/>
    </location>
</feature>
<dbReference type="AlphaFoldDB" id="A0AAV5VVT2"/>
<reference evidence="3" key="1">
    <citation type="submission" date="2023-10" db="EMBL/GenBank/DDBJ databases">
        <title>Genome assembly of Pristionchus species.</title>
        <authorList>
            <person name="Yoshida K."/>
            <person name="Sommer R.J."/>
        </authorList>
    </citation>
    <scope>NUCLEOTIDE SEQUENCE</scope>
    <source>
        <strain evidence="3">RS5133</strain>
    </source>
</reference>
<comment type="caution">
    <text evidence="3">The sequence shown here is derived from an EMBL/GenBank/DDBJ whole genome shotgun (WGS) entry which is preliminary data.</text>
</comment>
<proteinExistence type="predicted"/>
<protein>
    <recommendedName>
        <fullName evidence="2">Neurotransmitter-gated ion-channel ligand-binding domain-containing protein</fullName>
    </recommendedName>
</protein>
<gene>
    <name evidence="3" type="ORF">PFISCL1PPCAC_14835</name>
</gene>
<sequence length="376" mass="42584">SGNSLPTPVILEARLSIEEVEVKDGVLETTVEAVLAMGQSELTTSNLEVLLLPIETQQHPFTDIQFASEEQQTIGSFRAVTKADGRVVATKERKHLKTSCPLSKRFPFDGRTCELKLLSARQQASSLQLRFHPSSTSITLSPTITTARFYLEQVSPVSCMYETVYAILSDSVLTARHSCLIARFSFSSPLIPSLFRYFLPPLIGPFIAWFNLFTPRFNLLLRFFIISTGIMIVYLSSLISQSVPPSPIISPIDQWYIIISVALSLIIIEFFIVSSLIYRSHKYRFMSTGSGDCTVRVKSRQRRERFESRKLAISKNNDVEKSGCYSSMMSDVFLRSSDRYSLLSTRIDLTARFAIPVIIIVIISFFFFFHLYVLQE</sequence>
<dbReference type="GO" id="GO:0016020">
    <property type="term" value="C:membrane"/>
    <property type="evidence" value="ECO:0007669"/>
    <property type="project" value="InterPro"/>
</dbReference>
<feature type="transmembrane region" description="Helical" evidence="1">
    <location>
        <begin position="194"/>
        <end position="212"/>
    </location>
</feature>
<keyword evidence="4" id="KW-1185">Reference proteome</keyword>
<dbReference type="InterPro" id="IPR006202">
    <property type="entry name" value="Neur_chan_lig-bd"/>
</dbReference>
<organism evidence="3 4">
    <name type="scientific">Pristionchus fissidentatus</name>
    <dbReference type="NCBI Taxonomy" id="1538716"/>
    <lineage>
        <taxon>Eukaryota</taxon>
        <taxon>Metazoa</taxon>
        <taxon>Ecdysozoa</taxon>
        <taxon>Nematoda</taxon>
        <taxon>Chromadorea</taxon>
        <taxon>Rhabditida</taxon>
        <taxon>Rhabditina</taxon>
        <taxon>Diplogasteromorpha</taxon>
        <taxon>Diplogasteroidea</taxon>
        <taxon>Neodiplogasteridae</taxon>
        <taxon>Pristionchus</taxon>
    </lineage>
</organism>
<evidence type="ECO:0000313" key="3">
    <source>
        <dbReference type="EMBL" id="GMT23538.1"/>
    </source>
</evidence>
<keyword evidence="1" id="KW-0812">Transmembrane</keyword>
<dbReference type="InterPro" id="IPR036734">
    <property type="entry name" value="Neur_chan_lig-bd_sf"/>
</dbReference>
<dbReference type="SUPFAM" id="SSF63712">
    <property type="entry name" value="Nicotinic receptor ligand binding domain-like"/>
    <property type="match status" value="1"/>
</dbReference>
<dbReference type="Gene3D" id="2.70.170.10">
    <property type="entry name" value="Neurotransmitter-gated ion-channel ligand-binding domain"/>
    <property type="match status" value="1"/>
</dbReference>
<feature type="non-terminal residue" evidence="3">
    <location>
        <position position="1"/>
    </location>
</feature>
<keyword evidence="1" id="KW-0472">Membrane</keyword>
<keyword evidence="1" id="KW-1133">Transmembrane helix</keyword>
<feature type="transmembrane region" description="Helical" evidence="1">
    <location>
        <begin position="255"/>
        <end position="278"/>
    </location>
</feature>
<dbReference type="GO" id="GO:0005230">
    <property type="term" value="F:extracellular ligand-gated monoatomic ion channel activity"/>
    <property type="evidence" value="ECO:0007669"/>
    <property type="project" value="InterPro"/>
</dbReference>
<accession>A0AAV5VVT2</accession>
<evidence type="ECO:0000313" key="4">
    <source>
        <dbReference type="Proteomes" id="UP001432322"/>
    </source>
</evidence>
<feature type="domain" description="Neurotransmitter-gated ion-channel ligand-binding" evidence="2">
    <location>
        <begin position="71"/>
        <end position="155"/>
    </location>
</feature>
<dbReference type="Pfam" id="PF02931">
    <property type="entry name" value="Neur_chan_LBD"/>
    <property type="match status" value="1"/>
</dbReference>
<evidence type="ECO:0000259" key="2">
    <source>
        <dbReference type="Pfam" id="PF02931"/>
    </source>
</evidence>
<name>A0AAV5VVT2_9BILA</name>
<dbReference type="Proteomes" id="UP001432322">
    <property type="component" value="Unassembled WGS sequence"/>
</dbReference>
<dbReference type="InterPro" id="IPR038050">
    <property type="entry name" value="Neuro_actylchol_rec"/>
</dbReference>
<feature type="transmembrane region" description="Helical" evidence="1">
    <location>
        <begin position="353"/>
        <end position="373"/>
    </location>
</feature>
<dbReference type="Gene3D" id="1.20.58.390">
    <property type="entry name" value="Neurotransmitter-gated ion-channel transmembrane domain"/>
    <property type="match status" value="1"/>
</dbReference>
<dbReference type="EMBL" id="BTSY01000004">
    <property type="protein sequence ID" value="GMT23538.1"/>
    <property type="molecule type" value="Genomic_DNA"/>
</dbReference>